<dbReference type="RefSeq" id="WP_082881138.1">
    <property type="nucleotide sequence ID" value="NZ_LUUL01000093.1"/>
</dbReference>
<evidence type="ECO:0000313" key="1">
    <source>
        <dbReference type="EMBL" id="OAI24231.1"/>
    </source>
</evidence>
<reference evidence="1 2" key="1">
    <citation type="submission" date="2016-03" db="EMBL/GenBank/DDBJ databases">
        <authorList>
            <person name="Heylen K."/>
            <person name="De Vos P."/>
            <person name="Vekeman B."/>
        </authorList>
    </citation>
    <scope>NUCLEOTIDE SEQUENCE [LARGE SCALE GENOMIC DNA]</scope>
    <source>
        <strain evidence="1 2">R-49807</strain>
    </source>
</reference>
<sequence length="316" mass="35573">MSILKNAIDSIALGLEDYETSKEDERRIVSCTRNIYAGILLLFKHKLSSLSAENTDEALIKERVSPKIIDNKILWVGKGKKTVDYQSIKDRFDSLGIAVDWGRIDKINDYRNNVEHYFSNLEHRAIQGLISNSFIIIRDFVSEQLNKDPKELLGNDSWLTLVDVHEVYEKEKQDCTDLIESVNFFSDTIKEAFVSYSCKECGSDLIYPKEKNTDASENGFICKSCDAEFSYEEIVSPAVINHFEADAYIAMTDGGDSPIVDCPFCGGAYIYEEKICAECGESASHECDMCGSEIPPEELSDDVLCGYCAHQMSKDD</sequence>
<organism evidence="1 2">
    <name type="scientific">Methylomonas koyamae</name>
    <dbReference type="NCBI Taxonomy" id="702114"/>
    <lineage>
        <taxon>Bacteria</taxon>
        <taxon>Pseudomonadati</taxon>
        <taxon>Pseudomonadota</taxon>
        <taxon>Gammaproteobacteria</taxon>
        <taxon>Methylococcales</taxon>
        <taxon>Methylococcaceae</taxon>
        <taxon>Methylomonas</taxon>
    </lineage>
</organism>
<proteinExistence type="predicted"/>
<dbReference type="Proteomes" id="UP000077734">
    <property type="component" value="Unassembled WGS sequence"/>
</dbReference>
<evidence type="ECO:0000313" key="2">
    <source>
        <dbReference type="Proteomes" id="UP000077734"/>
    </source>
</evidence>
<gene>
    <name evidence="1" type="ORF">A1356_16255</name>
</gene>
<name>A0AA91DBR7_9GAMM</name>
<keyword evidence="2" id="KW-1185">Reference proteome</keyword>
<comment type="caution">
    <text evidence="1">The sequence shown here is derived from an EMBL/GenBank/DDBJ whole genome shotgun (WGS) entry which is preliminary data.</text>
</comment>
<accession>A0AA91DBR7</accession>
<protein>
    <submittedName>
        <fullName evidence="1">Uncharacterized protein</fullName>
    </submittedName>
</protein>
<dbReference type="AlphaFoldDB" id="A0AA91DBR7"/>
<dbReference type="EMBL" id="LUUL01000093">
    <property type="protein sequence ID" value="OAI24231.1"/>
    <property type="molecule type" value="Genomic_DNA"/>
</dbReference>